<evidence type="ECO:0000313" key="2">
    <source>
        <dbReference type="EMBL" id="MBE8717612.1"/>
    </source>
</evidence>
<protein>
    <submittedName>
        <fullName evidence="2">Uncharacterized protein</fullName>
    </submittedName>
</protein>
<gene>
    <name evidence="2" type="ORF">C4F51_10475</name>
</gene>
<proteinExistence type="predicted"/>
<comment type="caution">
    <text evidence="2">The sequence shown here is derived from an EMBL/GenBank/DDBJ whole genome shotgun (WGS) entry which is preliminary data.</text>
</comment>
<dbReference type="EMBL" id="PRDL01000001">
    <property type="protein sequence ID" value="MBE8717612.1"/>
    <property type="molecule type" value="Genomic_DNA"/>
</dbReference>
<organism evidence="2 3">
    <name type="scientific">Cellvibrio polysaccharolyticus</name>
    <dbReference type="NCBI Taxonomy" id="2082724"/>
    <lineage>
        <taxon>Bacteria</taxon>
        <taxon>Pseudomonadati</taxon>
        <taxon>Pseudomonadota</taxon>
        <taxon>Gammaproteobacteria</taxon>
        <taxon>Cellvibrionales</taxon>
        <taxon>Cellvibrionaceae</taxon>
        <taxon>Cellvibrio</taxon>
    </lineage>
</organism>
<keyword evidence="3" id="KW-1185">Reference proteome</keyword>
<evidence type="ECO:0000313" key="3">
    <source>
        <dbReference type="Proteomes" id="UP000652567"/>
    </source>
</evidence>
<sequence length="66" mass="7266">MSNAMTSQIPRLPHCQKYGPVNVKDSNYPRLAPVITADADTGNGKKIDTCPSERAKAIRFGVDYQE</sequence>
<dbReference type="AlphaFoldDB" id="A0A928YU63"/>
<feature type="region of interest" description="Disordered" evidence="1">
    <location>
        <begin position="1"/>
        <end position="20"/>
    </location>
</feature>
<name>A0A928YU63_9GAMM</name>
<dbReference type="Proteomes" id="UP000652567">
    <property type="component" value="Unassembled WGS sequence"/>
</dbReference>
<evidence type="ECO:0000256" key="1">
    <source>
        <dbReference type="SAM" id="MobiDB-lite"/>
    </source>
</evidence>
<reference evidence="2" key="1">
    <citation type="submission" date="2018-07" db="EMBL/GenBank/DDBJ databases">
        <title>Genome assembly of strain Ka43.</title>
        <authorList>
            <person name="Kukolya J."/>
            <person name="Nagy I."/>
            <person name="Horvath B."/>
            <person name="Toth A."/>
        </authorList>
    </citation>
    <scope>NUCLEOTIDE SEQUENCE</scope>
    <source>
        <strain evidence="2">KB43</strain>
    </source>
</reference>
<accession>A0A928YU63</accession>